<gene>
    <name evidence="2" type="ORF">Tco_0752404</name>
</gene>
<comment type="caution">
    <text evidence="2">The sequence shown here is derived from an EMBL/GenBank/DDBJ whole genome shotgun (WGS) entry which is preliminary data.</text>
</comment>
<organism evidence="2 3">
    <name type="scientific">Tanacetum coccineum</name>
    <dbReference type="NCBI Taxonomy" id="301880"/>
    <lineage>
        <taxon>Eukaryota</taxon>
        <taxon>Viridiplantae</taxon>
        <taxon>Streptophyta</taxon>
        <taxon>Embryophyta</taxon>
        <taxon>Tracheophyta</taxon>
        <taxon>Spermatophyta</taxon>
        <taxon>Magnoliopsida</taxon>
        <taxon>eudicotyledons</taxon>
        <taxon>Gunneridae</taxon>
        <taxon>Pentapetalae</taxon>
        <taxon>asterids</taxon>
        <taxon>campanulids</taxon>
        <taxon>Asterales</taxon>
        <taxon>Asteraceae</taxon>
        <taxon>Asteroideae</taxon>
        <taxon>Anthemideae</taxon>
        <taxon>Anthemidinae</taxon>
        <taxon>Tanacetum</taxon>
    </lineage>
</organism>
<reference evidence="2" key="1">
    <citation type="journal article" date="2022" name="Int. J. Mol. Sci.">
        <title>Draft Genome of Tanacetum Coccineum: Genomic Comparison of Closely Related Tanacetum-Family Plants.</title>
        <authorList>
            <person name="Yamashiro T."/>
            <person name="Shiraishi A."/>
            <person name="Nakayama K."/>
            <person name="Satake H."/>
        </authorList>
    </citation>
    <scope>NUCLEOTIDE SEQUENCE</scope>
</reference>
<name>A0ABQ4ZAB6_9ASTR</name>
<dbReference type="InterPro" id="IPR013103">
    <property type="entry name" value="RVT_2"/>
</dbReference>
<dbReference type="InterPro" id="IPR043502">
    <property type="entry name" value="DNA/RNA_pol_sf"/>
</dbReference>
<protein>
    <submittedName>
        <fullName evidence="2">Ribonuclease H-like domain-containing protein</fullName>
    </submittedName>
</protein>
<keyword evidence="3" id="KW-1185">Reference proteome</keyword>
<evidence type="ECO:0000259" key="1">
    <source>
        <dbReference type="Pfam" id="PF07727"/>
    </source>
</evidence>
<sequence length="737" mass="83980">MLAIDGVGFDWSDMAEEQVQTNMALMVFSDSKVYNDKTCTQTCLKSYETLKKQYDDLIVKLNQTEFIAATYKRGLTTIEEQLITYRKNEVLFSEEVAVLKGEVACKDYEISVLKKTVFLDKKIESIKPKNLVKNQLKKSSGYAEMYNHKINFNYHQRERLTYRNDYNRVDYDYYAKPTHPSAHRNMTPRAVLLKTGHTPLNTVRPVNTAHPKPVVHSAKSMSHFSKQAQSTDQRPFYKKTALTSRYVNQKLNTDIRHYHTKRPKAVNTARSYTTPVNAVRAKRVNVVKTSACWVWRPTRPNGASLVFKRHNYIDAQGRSNGCSRHMTGNIAYLSGFKEFDGGYVTFGGGAHGGRISGIGTLKTDSLDFEDVYFILLKIPRKDNMYSFDMKNIVPKESLTCLVAKATLDEQSLHRSLGEKGIKRNTVISRHPPSQNGVAERMNRILSEAARTMSKNTQVRILVDLPSGKKAIGTKWVFRNKKDERGIVIRNKARLVAQGHRQEEGIDYEESALLYGTIEEEVYVTQPPGFKDPGHPNKVYKVYVDDIIFGSTNKELCIGFDKLMKDKFQMSSTGELTFFLGLQVQQKEHGIFISHDKYVAEILKKFNYTDVKSASTPIDLEKPLVKDGDPDDVDVHLYRSMIGSLMYLTTSRPDIMFAVCACAKFQVTPKTSHLLAAKRSFRYLKGKPTLGLWYSRNSLFELVAYTDSDYAGATQDRKSTTRGCQFLGNRLISWQCKK</sequence>
<evidence type="ECO:0000313" key="2">
    <source>
        <dbReference type="EMBL" id="GJS85863.1"/>
    </source>
</evidence>
<feature type="domain" description="Reverse transcriptase Ty1/copia-type" evidence="1">
    <location>
        <begin position="541"/>
        <end position="617"/>
    </location>
</feature>
<dbReference type="PANTHER" id="PTHR11439:SF495">
    <property type="entry name" value="REVERSE TRANSCRIPTASE, RNA-DEPENDENT DNA POLYMERASE-RELATED"/>
    <property type="match status" value="1"/>
</dbReference>
<reference evidence="2" key="2">
    <citation type="submission" date="2022-01" db="EMBL/GenBank/DDBJ databases">
        <authorList>
            <person name="Yamashiro T."/>
            <person name="Shiraishi A."/>
            <person name="Satake H."/>
            <person name="Nakayama K."/>
        </authorList>
    </citation>
    <scope>NUCLEOTIDE SEQUENCE</scope>
</reference>
<evidence type="ECO:0000313" key="3">
    <source>
        <dbReference type="Proteomes" id="UP001151760"/>
    </source>
</evidence>
<dbReference type="EMBL" id="BQNB010011081">
    <property type="protein sequence ID" value="GJS85863.1"/>
    <property type="molecule type" value="Genomic_DNA"/>
</dbReference>
<dbReference type="PANTHER" id="PTHR11439">
    <property type="entry name" value="GAG-POL-RELATED RETROTRANSPOSON"/>
    <property type="match status" value="1"/>
</dbReference>
<proteinExistence type="predicted"/>
<accession>A0ABQ4ZAB6</accession>
<dbReference type="Proteomes" id="UP001151760">
    <property type="component" value="Unassembled WGS sequence"/>
</dbReference>
<dbReference type="Pfam" id="PF07727">
    <property type="entry name" value="RVT_2"/>
    <property type="match status" value="2"/>
</dbReference>
<dbReference type="SUPFAM" id="SSF56672">
    <property type="entry name" value="DNA/RNA polymerases"/>
    <property type="match status" value="1"/>
</dbReference>
<feature type="domain" description="Reverse transcriptase Ty1/copia-type" evidence="1">
    <location>
        <begin position="460"/>
        <end position="509"/>
    </location>
</feature>